<organism evidence="9 10">
    <name type="scientific">Actinotalea fermentans</name>
    <dbReference type="NCBI Taxonomy" id="43671"/>
    <lineage>
        <taxon>Bacteria</taxon>
        <taxon>Bacillati</taxon>
        <taxon>Actinomycetota</taxon>
        <taxon>Actinomycetes</taxon>
        <taxon>Micrococcales</taxon>
        <taxon>Cellulomonadaceae</taxon>
        <taxon>Actinotalea</taxon>
    </lineage>
</organism>
<comment type="similarity">
    <text evidence="2">Belongs to the bacterial sugar transferase family.</text>
</comment>
<dbReference type="InterPro" id="IPR003362">
    <property type="entry name" value="Bact_transf"/>
</dbReference>
<feature type="transmembrane region" description="Helical" evidence="7">
    <location>
        <begin position="100"/>
        <end position="116"/>
    </location>
</feature>
<dbReference type="GO" id="GO:0016780">
    <property type="term" value="F:phosphotransferase activity, for other substituted phosphate groups"/>
    <property type="evidence" value="ECO:0007669"/>
    <property type="project" value="TreeGrafter"/>
</dbReference>
<evidence type="ECO:0000259" key="8">
    <source>
        <dbReference type="Pfam" id="PF02397"/>
    </source>
</evidence>
<dbReference type="AlphaFoldDB" id="A0A511Z1F8"/>
<evidence type="ECO:0000313" key="10">
    <source>
        <dbReference type="Proteomes" id="UP000321484"/>
    </source>
</evidence>
<keyword evidence="10" id="KW-1185">Reference proteome</keyword>
<evidence type="ECO:0000256" key="5">
    <source>
        <dbReference type="ARBA" id="ARBA00022989"/>
    </source>
</evidence>
<feature type="transmembrane region" description="Helical" evidence="7">
    <location>
        <begin position="122"/>
        <end position="142"/>
    </location>
</feature>
<dbReference type="EMBL" id="BJYK01000010">
    <property type="protein sequence ID" value="GEN81291.1"/>
    <property type="molecule type" value="Genomic_DNA"/>
</dbReference>
<evidence type="ECO:0000256" key="4">
    <source>
        <dbReference type="ARBA" id="ARBA00022692"/>
    </source>
</evidence>
<keyword evidence="6 7" id="KW-0472">Membrane</keyword>
<dbReference type="PANTHER" id="PTHR30576">
    <property type="entry name" value="COLANIC BIOSYNTHESIS UDP-GLUCOSE LIPID CARRIER TRANSFERASE"/>
    <property type="match status" value="1"/>
</dbReference>
<keyword evidence="5 7" id="KW-1133">Transmembrane helix</keyword>
<feature type="domain" description="Bacterial sugar transferase" evidence="8">
    <location>
        <begin position="291"/>
        <end position="480"/>
    </location>
</feature>
<feature type="transmembrane region" description="Helical" evidence="7">
    <location>
        <begin position="296"/>
        <end position="317"/>
    </location>
</feature>
<evidence type="ECO:0000256" key="1">
    <source>
        <dbReference type="ARBA" id="ARBA00004141"/>
    </source>
</evidence>
<evidence type="ECO:0000313" key="9">
    <source>
        <dbReference type="EMBL" id="GEN81291.1"/>
    </source>
</evidence>
<evidence type="ECO:0000256" key="7">
    <source>
        <dbReference type="SAM" id="Phobius"/>
    </source>
</evidence>
<dbReference type="PANTHER" id="PTHR30576:SF10">
    <property type="entry name" value="SLL5057 PROTEIN"/>
    <property type="match status" value="1"/>
</dbReference>
<accession>A0A511Z1F8</accession>
<proteinExistence type="inferred from homology"/>
<sequence>MAGEASAAPAPAALHPWWHGYLTRLVVTDVVAVGVAVFGAYVVRFDPAGGATVDGRLSPSYLLVSVLIMWLWVFALVAGRTQDRRLVGSGPEEYQRVASVTWRVFAAIAILAYLLRMEIGRGYLAIAFPLGLVLLLVGRFVWRQWLHRAWARGDGWKRILVVGHRGKVEMLLADLARRPGAGYRAVGVCLPAGEAADGRVGDVPVIGAVEQAAAMARELRVDAVAVVGSDKVTTHTVRQLGWDLEGSGIDLALAMSLTDVAGPRVIMQPVSGLPLVYVDEPRFTGPKYLLKSVVDWVSALLITAVLSPLLLAIAVTVKMSSAGPVLYRQSRVGVNGKAFQMLKFRSMVVGAHERLAEVLAAEGVEEVGLFYKPKNDPRVTRVGRVLRRYSLDELPQLLNVLRGEMSLVGPRPQIDAEVAQYDRHAGRRLLVKPGMTGLWQISGRNDVSPEEGIRMDVYYVENWSLFGDAIILARTARVLLSGEGAR</sequence>
<dbReference type="InterPro" id="IPR017475">
    <property type="entry name" value="EPS_sugar_tfrase"/>
</dbReference>
<evidence type="ECO:0000256" key="2">
    <source>
        <dbReference type="ARBA" id="ARBA00006464"/>
    </source>
</evidence>
<dbReference type="GO" id="GO:0016020">
    <property type="term" value="C:membrane"/>
    <property type="evidence" value="ECO:0007669"/>
    <property type="project" value="UniProtKB-SubCell"/>
</dbReference>
<dbReference type="Pfam" id="PF02397">
    <property type="entry name" value="Bac_transf"/>
    <property type="match status" value="1"/>
</dbReference>
<comment type="caution">
    <text evidence="9">The sequence shown here is derived from an EMBL/GenBank/DDBJ whole genome shotgun (WGS) entry which is preliminary data.</text>
</comment>
<dbReference type="Gene3D" id="3.40.50.720">
    <property type="entry name" value="NAD(P)-binding Rossmann-like Domain"/>
    <property type="match status" value="1"/>
</dbReference>
<evidence type="ECO:0000256" key="3">
    <source>
        <dbReference type="ARBA" id="ARBA00022679"/>
    </source>
</evidence>
<evidence type="ECO:0000256" key="6">
    <source>
        <dbReference type="ARBA" id="ARBA00023136"/>
    </source>
</evidence>
<comment type="subcellular location">
    <subcellularLocation>
        <location evidence="1">Membrane</location>
        <topology evidence="1">Multi-pass membrane protein</topology>
    </subcellularLocation>
</comment>
<dbReference type="Proteomes" id="UP000321484">
    <property type="component" value="Unassembled WGS sequence"/>
</dbReference>
<gene>
    <name evidence="9" type="ORF">AFE02nite_30250</name>
</gene>
<name>A0A511Z1F8_9CELL</name>
<feature type="transmembrane region" description="Helical" evidence="7">
    <location>
        <begin position="21"/>
        <end position="41"/>
    </location>
</feature>
<protein>
    <submittedName>
        <fullName evidence="9">Polyprenyl glycosylphosphotransferase</fullName>
    </submittedName>
</protein>
<feature type="transmembrane region" description="Helical" evidence="7">
    <location>
        <begin position="61"/>
        <end position="79"/>
    </location>
</feature>
<reference evidence="9 10" key="1">
    <citation type="submission" date="2019-07" db="EMBL/GenBank/DDBJ databases">
        <title>Whole genome shotgun sequence of Actinotalea fermentans NBRC 105374.</title>
        <authorList>
            <person name="Hosoyama A."/>
            <person name="Uohara A."/>
            <person name="Ohji S."/>
            <person name="Ichikawa N."/>
        </authorList>
    </citation>
    <scope>NUCLEOTIDE SEQUENCE [LARGE SCALE GENOMIC DNA]</scope>
    <source>
        <strain evidence="9 10">NBRC 105374</strain>
    </source>
</reference>
<dbReference type="NCBIfam" id="TIGR03025">
    <property type="entry name" value="EPS_sugtrans"/>
    <property type="match status" value="1"/>
</dbReference>
<keyword evidence="4 7" id="KW-0812">Transmembrane</keyword>
<dbReference type="Pfam" id="PF13727">
    <property type="entry name" value="CoA_binding_3"/>
    <property type="match status" value="1"/>
</dbReference>
<keyword evidence="3 9" id="KW-0808">Transferase</keyword>